<dbReference type="AlphaFoldDB" id="A0A2P7QPS2"/>
<keyword evidence="1" id="KW-0812">Transmembrane</keyword>
<dbReference type="OrthoDB" id="7429032at2"/>
<evidence type="ECO:0000313" key="3">
    <source>
        <dbReference type="Proteomes" id="UP000241167"/>
    </source>
</evidence>
<keyword evidence="1" id="KW-1133">Transmembrane helix</keyword>
<keyword evidence="3" id="KW-1185">Reference proteome</keyword>
<accession>A0A2P7QPS2</accession>
<dbReference type="RefSeq" id="WP_106513313.1">
    <property type="nucleotide sequence ID" value="NZ_PXYI01000004.1"/>
</dbReference>
<evidence type="ECO:0000313" key="2">
    <source>
        <dbReference type="EMBL" id="PSJ39957.1"/>
    </source>
</evidence>
<feature type="transmembrane region" description="Helical" evidence="1">
    <location>
        <begin position="6"/>
        <end position="26"/>
    </location>
</feature>
<dbReference type="Proteomes" id="UP000241167">
    <property type="component" value="Unassembled WGS sequence"/>
</dbReference>
<sequence length="69" mass="7327">MADPILPLAFAAAFLGGAGLTSLALLRGWRGWLELKRLELSGPASPSGGRIELASLRERVRRLEAIAEG</sequence>
<evidence type="ECO:0000256" key="1">
    <source>
        <dbReference type="SAM" id="Phobius"/>
    </source>
</evidence>
<keyword evidence="1" id="KW-0472">Membrane</keyword>
<organism evidence="2 3">
    <name type="scientific">Allosphingosinicella deserti</name>
    <dbReference type="NCBI Taxonomy" id="2116704"/>
    <lineage>
        <taxon>Bacteria</taxon>
        <taxon>Pseudomonadati</taxon>
        <taxon>Pseudomonadota</taxon>
        <taxon>Alphaproteobacteria</taxon>
        <taxon>Sphingomonadales</taxon>
        <taxon>Sphingomonadaceae</taxon>
        <taxon>Allosphingosinicella</taxon>
    </lineage>
</organism>
<dbReference type="EMBL" id="PXYI01000004">
    <property type="protein sequence ID" value="PSJ39957.1"/>
    <property type="molecule type" value="Genomic_DNA"/>
</dbReference>
<name>A0A2P7QPS2_9SPHN</name>
<comment type="caution">
    <text evidence="2">The sequence shown here is derived from an EMBL/GenBank/DDBJ whole genome shotgun (WGS) entry which is preliminary data.</text>
</comment>
<protein>
    <submittedName>
        <fullName evidence="2">Uncharacterized protein</fullName>
    </submittedName>
</protein>
<proteinExistence type="predicted"/>
<reference evidence="2 3" key="1">
    <citation type="submission" date="2018-03" db="EMBL/GenBank/DDBJ databases">
        <title>The draft genome of Sphingosinicella sp. GL-C-18.</title>
        <authorList>
            <person name="Liu L."/>
            <person name="Li L."/>
            <person name="Liang L."/>
            <person name="Zhang X."/>
            <person name="Wang T."/>
        </authorList>
    </citation>
    <scope>NUCLEOTIDE SEQUENCE [LARGE SCALE GENOMIC DNA]</scope>
    <source>
        <strain evidence="2 3">GL-C-18</strain>
    </source>
</reference>
<gene>
    <name evidence="2" type="ORF">C7I55_12390</name>
</gene>